<name>A0A8T8K6F6_9EURY</name>
<sequence length="48" mass="5587">MSVNQIETNLEAVTITIAHLEKLGNCDPELLEELRKERDRLLRELNIL</sequence>
<dbReference type="KEGG" id="meme:HYG87_06395"/>
<dbReference type="AlphaFoldDB" id="A0A8T8K6F6"/>
<dbReference type="GeneID" id="64820378"/>
<organism evidence="1 2">
    <name type="scientific">Methanobacterium alkalithermotolerans</name>
    <dbReference type="NCBI Taxonomy" id="2731220"/>
    <lineage>
        <taxon>Archaea</taxon>
        <taxon>Methanobacteriati</taxon>
        <taxon>Methanobacteriota</taxon>
        <taxon>Methanomada group</taxon>
        <taxon>Methanobacteria</taxon>
        <taxon>Methanobacteriales</taxon>
        <taxon>Methanobacteriaceae</taxon>
        <taxon>Methanobacterium</taxon>
    </lineage>
</organism>
<proteinExistence type="predicted"/>
<gene>
    <name evidence="1" type="ORF">HYG87_06395</name>
</gene>
<evidence type="ECO:0000313" key="1">
    <source>
        <dbReference type="EMBL" id="QUH23412.1"/>
    </source>
</evidence>
<dbReference type="RefSeq" id="WP_211532369.1">
    <property type="nucleotide sequence ID" value="NZ_CP058560.1"/>
</dbReference>
<reference evidence="1" key="1">
    <citation type="submission" date="2020-07" db="EMBL/GenBank/DDBJ databases">
        <title>Methanobacterium. sp. MethCan genome.</title>
        <authorList>
            <person name="Postec A."/>
            <person name="Quemeneur M."/>
        </authorList>
    </citation>
    <scope>NUCLEOTIDE SEQUENCE</scope>
    <source>
        <strain evidence="1">MethCAN</strain>
    </source>
</reference>
<protein>
    <submittedName>
        <fullName evidence="1">Uncharacterized protein</fullName>
    </submittedName>
</protein>
<accession>A0A8T8K6F6</accession>
<evidence type="ECO:0000313" key="2">
    <source>
        <dbReference type="Proteomes" id="UP000681041"/>
    </source>
</evidence>
<dbReference type="Proteomes" id="UP000681041">
    <property type="component" value="Chromosome"/>
</dbReference>
<dbReference type="EMBL" id="CP058560">
    <property type="protein sequence ID" value="QUH23412.1"/>
    <property type="molecule type" value="Genomic_DNA"/>
</dbReference>
<keyword evidence="2" id="KW-1185">Reference proteome</keyword>